<accession>A0A0D7AWF7</accession>
<dbReference type="OrthoDB" id="2979847at2759"/>
<proteinExistence type="predicted"/>
<evidence type="ECO:0000313" key="2">
    <source>
        <dbReference type="Proteomes" id="UP000054007"/>
    </source>
</evidence>
<dbReference type="Proteomes" id="UP000054007">
    <property type="component" value="Unassembled WGS sequence"/>
</dbReference>
<evidence type="ECO:0000313" key="1">
    <source>
        <dbReference type="EMBL" id="KIY62320.1"/>
    </source>
</evidence>
<dbReference type="STRING" id="1314674.A0A0D7AWF7"/>
<reference evidence="1 2" key="1">
    <citation type="journal article" date="2015" name="Fungal Genet. Biol.">
        <title>Evolution of novel wood decay mechanisms in Agaricales revealed by the genome sequences of Fistulina hepatica and Cylindrobasidium torrendii.</title>
        <authorList>
            <person name="Floudas D."/>
            <person name="Held B.W."/>
            <person name="Riley R."/>
            <person name="Nagy L.G."/>
            <person name="Koehler G."/>
            <person name="Ransdell A.S."/>
            <person name="Younus H."/>
            <person name="Chow J."/>
            <person name="Chiniquy J."/>
            <person name="Lipzen A."/>
            <person name="Tritt A."/>
            <person name="Sun H."/>
            <person name="Haridas S."/>
            <person name="LaButti K."/>
            <person name="Ohm R.A."/>
            <person name="Kues U."/>
            <person name="Blanchette R.A."/>
            <person name="Grigoriev I.V."/>
            <person name="Minto R.E."/>
            <person name="Hibbett D.S."/>
        </authorList>
    </citation>
    <scope>NUCLEOTIDE SEQUENCE [LARGE SCALE GENOMIC DNA]</scope>
    <source>
        <strain evidence="1 2">FP15055 ss-10</strain>
    </source>
</reference>
<dbReference type="AlphaFoldDB" id="A0A0D7AWF7"/>
<protein>
    <submittedName>
        <fullName evidence="1">Uncharacterized protein</fullName>
    </submittedName>
</protein>
<keyword evidence="2" id="KW-1185">Reference proteome</keyword>
<feature type="non-terminal residue" evidence="1">
    <location>
        <position position="212"/>
    </location>
</feature>
<organism evidence="1 2">
    <name type="scientific">Cylindrobasidium torrendii FP15055 ss-10</name>
    <dbReference type="NCBI Taxonomy" id="1314674"/>
    <lineage>
        <taxon>Eukaryota</taxon>
        <taxon>Fungi</taxon>
        <taxon>Dikarya</taxon>
        <taxon>Basidiomycota</taxon>
        <taxon>Agaricomycotina</taxon>
        <taxon>Agaricomycetes</taxon>
        <taxon>Agaricomycetidae</taxon>
        <taxon>Agaricales</taxon>
        <taxon>Marasmiineae</taxon>
        <taxon>Physalacriaceae</taxon>
        <taxon>Cylindrobasidium</taxon>
    </lineage>
</organism>
<sequence>MAADSYLHPLLKIPSDAFDVLFPSQKLPVLDFCDFRLPPSAPRPKGKIDLSTFFSDNPTVLTNLATIQATPSPDSDTLDSLIEHIKTLFKNIPTDFDHRPAYYSILPVHLQHGIRHPLPLWVLTYWTELRTLRKDREMWIDGVNALRHMETAWKEDKKQQVIAEIFTTLGILPWGTTIAGFSNPEPMSVLARYLGERWLSDAHGHHALDLLR</sequence>
<gene>
    <name evidence="1" type="ORF">CYLTODRAFT_361661</name>
</gene>
<dbReference type="EMBL" id="KN880797">
    <property type="protein sequence ID" value="KIY62320.1"/>
    <property type="molecule type" value="Genomic_DNA"/>
</dbReference>
<name>A0A0D7AWF7_9AGAR</name>